<dbReference type="AlphaFoldDB" id="A0A195F0R6"/>
<sequence>MRTLFTVKHRLNNTANDSERKKAVTVEDTVNVVEGIDLSDQLYVDVNDNLAQAYLKNEIRESNLINHFLLLFLHILERLSGHFHLIQKCFLFLQPNTILFNVTFPFTVGEVNVRESGVFLLPSPSPTSIVSTSSSAPDSLFIVTPLSSFICTCK</sequence>
<organism evidence="1 2">
    <name type="scientific">Trachymyrmex septentrionalis</name>
    <dbReference type="NCBI Taxonomy" id="34720"/>
    <lineage>
        <taxon>Eukaryota</taxon>
        <taxon>Metazoa</taxon>
        <taxon>Ecdysozoa</taxon>
        <taxon>Arthropoda</taxon>
        <taxon>Hexapoda</taxon>
        <taxon>Insecta</taxon>
        <taxon>Pterygota</taxon>
        <taxon>Neoptera</taxon>
        <taxon>Endopterygota</taxon>
        <taxon>Hymenoptera</taxon>
        <taxon>Apocrita</taxon>
        <taxon>Aculeata</taxon>
        <taxon>Formicoidea</taxon>
        <taxon>Formicidae</taxon>
        <taxon>Myrmicinae</taxon>
        <taxon>Trachymyrmex</taxon>
    </lineage>
</organism>
<proteinExistence type="predicted"/>
<name>A0A195F0R6_9HYME</name>
<protein>
    <submittedName>
        <fullName evidence="1">Uncharacterized protein</fullName>
    </submittedName>
</protein>
<evidence type="ECO:0000313" key="1">
    <source>
        <dbReference type="EMBL" id="KYN33956.1"/>
    </source>
</evidence>
<reference evidence="1 2" key="1">
    <citation type="submission" date="2016-03" db="EMBL/GenBank/DDBJ databases">
        <title>Trachymyrmex septentrionalis WGS genome.</title>
        <authorList>
            <person name="Nygaard S."/>
            <person name="Hu H."/>
            <person name="Boomsma J."/>
            <person name="Zhang G."/>
        </authorList>
    </citation>
    <scope>NUCLEOTIDE SEQUENCE [LARGE SCALE GENOMIC DNA]</scope>
    <source>
        <strain evidence="1">Tsep2-gDNA-1</strain>
        <tissue evidence="1">Whole body</tissue>
    </source>
</reference>
<accession>A0A195F0R6</accession>
<gene>
    <name evidence="1" type="ORF">ALC56_11770</name>
</gene>
<dbReference type="EMBL" id="KQ981880">
    <property type="protein sequence ID" value="KYN33956.1"/>
    <property type="molecule type" value="Genomic_DNA"/>
</dbReference>
<evidence type="ECO:0000313" key="2">
    <source>
        <dbReference type="Proteomes" id="UP000078541"/>
    </source>
</evidence>
<dbReference type="Proteomes" id="UP000078541">
    <property type="component" value="Unassembled WGS sequence"/>
</dbReference>
<keyword evidence="2" id="KW-1185">Reference proteome</keyword>